<comment type="caution">
    <text evidence="3">The sequence shown here is derived from an EMBL/GenBank/DDBJ whole genome shotgun (WGS) entry which is preliminary data.</text>
</comment>
<dbReference type="Gene3D" id="3.30.420.10">
    <property type="entry name" value="Ribonuclease H-like superfamily/Ribonuclease H"/>
    <property type="match status" value="1"/>
</dbReference>
<name>A0ABQ8MAY6_LABRO</name>
<feature type="domain" description="Tc1-like transposase DDE" evidence="2">
    <location>
        <begin position="215"/>
        <end position="345"/>
    </location>
</feature>
<gene>
    <name evidence="3" type="ORF">H4Q32_022647</name>
</gene>
<dbReference type="EMBL" id="JACTAM010000010">
    <property type="protein sequence ID" value="KAI2660049.1"/>
    <property type="molecule type" value="Genomic_DNA"/>
</dbReference>
<evidence type="ECO:0000313" key="4">
    <source>
        <dbReference type="Proteomes" id="UP000830375"/>
    </source>
</evidence>
<feature type="compositionally biased region" description="Basic and acidic residues" evidence="1">
    <location>
        <begin position="51"/>
        <end position="68"/>
    </location>
</feature>
<feature type="region of interest" description="Disordered" evidence="1">
    <location>
        <begin position="1"/>
        <end position="68"/>
    </location>
</feature>
<dbReference type="PANTHER" id="PTHR46564:SF1">
    <property type="entry name" value="TRANSPOSASE"/>
    <property type="match status" value="1"/>
</dbReference>
<dbReference type="NCBIfam" id="NF033545">
    <property type="entry name" value="transpos_IS630"/>
    <property type="match status" value="1"/>
</dbReference>
<organism evidence="3 4">
    <name type="scientific">Labeo rohita</name>
    <name type="common">Indian major carp</name>
    <name type="synonym">Cyprinus rohita</name>
    <dbReference type="NCBI Taxonomy" id="84645"/>
    <lineage>
        <taxon>Eukaryota</taxon>
        <taxon>Metazoa</taxon>
        <taxon>Chordata</taxon>
        <taxon>Craniata</taxon>
        <taxon>Vertebrata</taxon>
        <taxon>Euteleostomi</taxon>
        <taxon>Actinopterygii</taxon>
        <taxon>Neopterygii</taxon>
        <taxon>Teleostei</taxon>
        <taxon>Ostariophysi</taxon>
        <taxon>Cypriniformes</taxon>
        <taxon>Cyprinidae</taxon>
        <taxon>Labeoninae</taxon>
        <taxon>Labeonini</taxon>
        <taxon>Labeo</taxon>
    </lineage>
</organism>
<proteinExistence type="predicted"/>
<dbReference type="Proteomes" id="UP000830375">
    <property type="component" value="Unassembled WGS sequence"/>
</dbReference>
<dbReference type="InterPro" id="IPR047655">
    <property type="entry name" value="Transpos_IS630-like"/>
</dbReference>
<reference evidence="3 4" key="1">
    <citation type="submission" date="2022-01" db="EMBL/GenBank/DDBJ databases">
        <title>A high-quality chromosome-level genome assembly of rohu carp, Labeo rohita.</title>
        <authorList>
            <person name="Arick M.A. II"/>
            <person name="Hsu C.-Y."/>
            <person name="Magbanua Z."/>
            <person name="Pechanova O."/>
            <person name="Grover C."/>
            <person name="Miller E."/>
            <person name="Thrash A."/>
            <person name="Ezzel L."/>
            <person name="Alam S."/>
            <person name="Benzie J."/>
            <person name="Hamilton M."/>
            <person name="Karsi A."/>
            <person name="Lawrence M.L."/>
            <person name="Peterson D.G."/>
        </authorList>
    </citation>
    <scope>NUCLEOTIDE SEQUENCE [LARGE SCALE GENOMIC DNA]</scope>
    <source>
        <strain evidence="4">BAU-BD-2019</strain>
        <tissue evidence="3">Blood</tissue>
    </source>
</reference>
<feature type="compositionally biased region" description="Basic and acidic residues" evidence="1">
    <location>
        <begin position="16"/>
        <end position="43"/>
    </location>
</feature>
<dbReference type="InterPro" id="IPR036397">
    <property type="entry name" value="RNaseH_sf"/>
</dbReference>
<protein>
    <submittedName>
        <fullName evidence="3">Insertion element IS630 uncharacterized 39 kDa protein</fullName>
    </submittedName>
</protein>
<sequence length="417" mass="47894">MEGARRRVRMRGGAQRGEEGGRGRGEEGDRGRGLGRGRGEGGRGRGLGRGRGREGLEELIEPEQRRREPNLTQEIRATLIDHVINHGLTLMEAGQRVQPNLSRNTVAIEGRGHQGGRGPMFTRAQEAAIVNMVMANNCIRLREIQANIINDDRIFNNIQRVSLSTLARILKKNQVHMEQLYRVPFDRNSERVKHLRTEYVERVLQMDAEQIQHEFIYVDEAGFNLAKTQRRGRNVIGHRAITNVPGQRGGNITLCAAITQNGVLHHHANLGPYNANLILAFLDRLHEIVTAFKQVDQMRYIVIWDNVSFHWAALVQNWFHDHPEFEVLYLPPYSPFLNPIEEFFFQHGGGRYTTCGPMTVCPSFRPWSRHDQIEAASVQGWIRHSRRFFQRCLANEDIACDVDEILWPDPARWRDEE</sequence>
<accession>A0ABQ8MAY6</accession>
<dbReference type="InterPro" id="IPR038717">
    <property type="entry name" value="Tc1-like_DDE_dom"/>
</dbReference>
<dbReference type="PANTHER" id="PTHR46564">
    <property type="entry name" value="TRANSPOSASE"/>
    <property type="match status" value="1"/>
</dbReference>
<keyword evidence="4" id="KW-1185">Reference proteome</keyword>
<evidence type="ECO:0000313" key="3">
    <source>
        <dbReference type="EMBL" id="KAI2660049.1"/>
    </source>
</evidence>
<evidence type="ECO:0000256" key="1">
    <source>
        <dbReference type="SAM" id="MobiDB-lite"/>
    </source>
</evidence>
<dbReference type="Pfam" id="PF13358">
    <property type="entry name" value="DDE_3"/>
    <property type="match status" value="1"/>
</dbReference>
<feature type="compositionally biased region" description="Basic residues" evidence="1">
    <location>
        <begin position="1"/>
        <end position="10"/>
    </location>
</feature>
<evidence type="ECO:0000259" key="2">
    <source>
        <dbReference type="Pfam" id="PF13358"/>
    </source>
</evidence>